<proteinExistence type="predicted"/>
<accession>A0A1Y1SF37</accession>
<name>A0A1Y1SF37_9GAMM</name>
<dbReference type="SUPFAM" id="SSF56281">
    <property type="entry name" value="Metallo-hydrolase/oxidoreductase"/>
    <property type="match status" value="1"/>
</dbReference>
<dbReference type="OrthoDB" id="9803916at2"/>
<dbReference type="InterPro" id="IPR001279">
    <property type="entry name" value="Metallo-B-lactamas"/>
</dbReference>
<sequence>MHSPPFPQVTFWGVRGTLPVTGRGSLRYGGNTSCISVEFADGGLFIFDAGSGIKSFSDALKRAGRKHIKARIFISHPHIDHIQALPFFTPLFVQGNVFDVLGPAQQDKGMRELIAGQMDGVYFPVTLNEFAASVTYTNLEQGDYEFDGVRMRTLRLNHPGHCLGYRLECGGAVFCYVTDNELYPPDSPDYDEAYRQRLADFVRGADYLVTDTTYMDDEYADGKQHWGHSSVSEVVALAHRADIKTLCIFHHDPDQDDDAIDRKLAFARAQMAQLGSSTRVIAPAAGDQLDLSPT</sequence>
<gene>
    <name evidence="2" type="ORF">ATO7_09737</name>
</gene>
<dbReference type="PANTHER" id="PTHR42663:SF4">
    <property type="entry name" value="SLL1036 PROTEIN"/>
    <property type="match status" value="1"/>
</dbReference>
<dbReference type="PANTHER" id="PTHR42663">
    <property type="entry name" value="HYDROLASE C777.06C-RELATED-RELATED"/>
    <property type="match status" value="1"/>
</dbReference>
<dbReference type="CDD" id="cd07715">
    <property type="entry name" value="TaR3-like_MBL-fold"/>
    <property type="match status" value="1"/>
</dbReference>
<evidence type="ECO:0000259" key="1">
    <source>
        <dbReference type="SMART" id="SM00849"/>
    </source>
</evidence>
<evidence type="ECO:0000313" key="3">
    <source>
        <dbReference type="Proteomes" id="UP000192342"/>
    </source>
</evidence>
<dbReference type="InterPro" id="IPR036866">
    <property type="entry name" value="RibonucZ/Hydroxyglut_hydro"/>
</dbReference>
<dbReference type="AlphaFoldDB" id="A0A1Y1SF37"/>
<feature type="domain" description="Metallo-beta-lactamase" evidence="1">
    <location>
        <begin position="31"/>
        <end position="228"/>
    </location>
</feature>
<comment type="caution">
    <text evidence="2">The sequence shown here is derived from an EMBL/GenBank/DDBJ whole genome shotgun (WGS) entry which is preliminary data.</text>
</comment>
<dbReference type="Gene3D" id="3.60.15.10">
    <property type="entry name" value="Ribonuclease Z/Hydroxyacylglutathione hydrolase-like"/>
    <property type="match status" value="1"/>
</dbReference>
<dbReference type="SMART" id="SM00849">
    <property type="entry name" value="Lactamase_B"/>
    <property type="match status" value="1"/>
</dbReference>
<dbReference type="EMBL" id="AQQV01000002">
    <property type="protein sequence ID" value="ORE87313.1"/>
    <property type="molecule type" value="Genomic_DNA"/>
</dbReference>
<dbReference type="Proteomes" id="UP000192342">
    <property type="component" value="Unassembled WGS sequence"/>
</dbReference>
<keyword evidence="3" id="KW-1185">Reference proteome</keyword>
<dbReference type="Pfam" id="PF12706">
    <property type="entry name" value="Lactamase_B_2"/>
    <property type="match status" value="1"/>
</dbReference>
<organism evidence="2 3">
    <name type="scientific">Oceanococcus atlanticus</name>
    <dbReference type="NCBI Taxonomy" id="1317117"/>
    <lineage>
        <taxon>Bacteria</taxon>
        <taxon>Pseudomonadati</taxon>
        <taxon>Pseudomonadota</taxon>
        <taxon>Gammaproteobacteria</taxon>
        <taxon>Chromatiales</taxon>
        <taxon>Oceanococcaceae</taxon>
        <taxon>Oceanococcus</taxon>
    </lineage>
</organism>
<reference evidence="2 3" key="1">
    <citation type="submission" date="2013-04" db="EMBL/GenBank/DDBJ databases">
        <title>Oceanococcus atlanticus 22II-S10r2 Genome Sequencing.</title>
        <authorList>
            <person name="Lai Q."/>
            <person name="Li G."/>
            <person name="Shao Z."/>
        </authorList>
    </citation>
    <scope>NUCLEOTIDE SEQUENCE [LARGE SCALE GENOMIC DNA]</scope>
    <source>
        <strain evidence="2 3">22II-S10r2</strain>
    </source>
</reference>
<evidence type="ECO:0000313" key="2">
    <source>
        <dbReference type="EMBL" id="ORE87313.1"/>
    </source>
</evidence>
<protein>
    <recommendedName>
        <fullName evidence="1">Metallo-beta-lactamase domain-containing protein</fullName>
    </recommendedName>
</protein>
<dbReference type="STRING" id="1317117.ATO7_09737"/>